<dbReference type="PANTHER" id="PTHR23150:SF19">
    <property type="entry name" value="FORMYLGLYCINE-GENERATING ENZYME"/>
    <property type="match status" value="1"/>
</dbReference>
<dbReference type="InterPro" id="IPR042095">
    <property type="entry name" value="SUMF_sf"/>
</dbReference>
<dbReference type="HOGENOM" id="CLU_012431_1_0_12"/>
<dbReference type="OrthoDB" id="9812707at2"/>
<comment type="caution">
    <text evidence="2">The sequence shown here is derived from an EMBL/GenBank/DDBJ whole genome shotgun (WGS) entry which is preliminary data.</text>
</comment>
<dbReference type="EMBL" id="AGDZ01000022">
    <property type="protein sequence ID" value="EMB24241.1"/>
    <property type="molecule type" value="Genomic_DNA"/>
</dbReference>
<dbReference type="InterPro" id="IPR005532">
    <property type="entry name" value="SUMF_dom"/>
</dbReference>
<dbReference type="AlphaFoldDB" id="M2ALN7"/>
<evidence type="ECO:0000313" key="3">
    <source>
        <dbReference type="Proteomes" id="UP000016183"/>
    </source>
</evidence>
<dbReference type="GO" id="GO:0120147">
    <property type="term" value="F:formylglycine-generating oxidase activity"/>
    <property type="evidence" value="ECO:0007669"/>
    <property type="project" value="TreeGrafter"/>
</dbReference>
<dbReference type="PATRIC" id="fig|999437.3.peg.1745"/>
<dbReference type="Pfam" id="PF03781">
    <property type="entry name" value="FGE-sulfatase"/>
    <property type="match status" value="1"/>
</dbReference>
<evidence type="ECO:0000313" key="2">
    <source>
        <dbReference type="EMBL" id="EMB24241.1"/>
    </source>
</evidence>
<reference evidence="2 3" key="1">
    <citation type="submission" date="2012-01" db="EMBL/GenBank/DDBJ databases">
        <title>The Genome Sequence of Treponema denticola SP33.</title>
        <authorList>
            <consortium name="The Broad Institute Genome Sequencing Platform"/>
            <person name="Earl A."/>
            <person name="Ward D."/>
            <person name="Feldgarden M."/>
            <person name="Gevers D."/>
            <person name="Blanton J.M."/>
            <person name="Fenno C.J."/>
            <person name="Baranova O.V."/>
            <person name="Mathney J."/>
            <person name="Dewhirst F.E."/>
            <person name="Izard J."/>
            <person name="Young S.K."/>
            <person name="Zeng Q."/>
            <person name="Gargeya S."/>
            <person name="Fitzgerald M."/>
            <person name="Haas B."/>
            <person name="Abouelleil A."/>
            <person name="Alvarado L."/>
            <person name="Arachchi H.M."/>
            <person name="Berlin A."/>
            <person name="Chapman S.B."/>
            <person name="Gearin G."/>
            <person name="Goldberg J."/>
            <person name="Griggs A."/>
            <person name="Gujja S."/>
            <person name="Hansen M."/>
            <person name="Heiman D."/>
            <person name="Howarth C."/>
            <person name="Larimer J."/>
            <person name="Lui A."/>
            <person name="MacDonald P.J.P."/>
            <person name="McCowen C."/>
            <person name="Montmayeur A."/>
            <person name="Murphy C."/>
            <person name="Neiman D."/>
            <person name="Pearson M."/>
            <person name="Priest M."/>
            <person name="Roberts A."/>
            <person name="Saif S."/>
            <person name="Shea T."/>
            <person name="Sisk P."/>
            <person name="Stolte C."/>
            <person name="Sykes S."/>
            <person name="Wortman J."/>
            <person name="Nusbaum C."/>
            <person name="Birren B."/>
        </authorList>
    </citation>
    <scope>NUCLEOTIDE SEQUENCE [LARGE SCALE GENOMIC DNA]</scope>
    <source>
        <strain evidence="2 3">SP33</strain>
    </source>
</reference>
<evidence type="ECO:0000259" key="1">
    <source>
        <dbReference type="Pfam" id="PF03781"/>
    </source>
</evidence>
<dbReference type="Proteomes" id="UP000016183">
    <property type="component" value="Unassembled WGS sequence"/>
</dbReference>
<dbReference type="Gene3D" id="3.90.1580.10">
    <property type="entry name" value="paralog of FGE (formylglycine-generating enzyme)"/>
    <property type="match status" value="1"/>
</dbReference>
<dbReference type="SUPFAM" id="SSF56436">
    <property type="entry name" value="C-type lectin-like"/>
    <property type="match status" value="1"/>
</dbReference>
<proteinExistence type="predicted"/>
<gene>
    <name evidence="2" type="ORF">HMPREF9733_01690</name>
</gene>
<dbReference type="InterPro" id="IPR051043">
    <property type="entry name" value="Sulfatase_Mod_Factor_Kinase"/>
</dbReference>
<accession>M2ALN7</accession>
<feature type="domain" description="Sulfatase-modifying factor enzyme-like" evidence="1">
    <location>
        <begin position="90"/>
        <end position="379"/>
    </location>
</feature>
<organism evidence="2 3">
    <name type="scientific">Treponema denticola SP33</name>
    <dbReference type="NCBI Taxonomy" id="999437"/>
    <lineage>
        <taxon>Bacteria</taxon>
        <taxon>Pseudomonadati</taxon>
        <taxon>Spirochaetota</taxon>
        <taxon>Spirochaetia</taxon>
        <taxon>Spirochaetales</taxon>
        <taxon>Treponemataceae</taxon>
        <taxon>Treponema</taxon>
    </lineage>
</organism>
<dbReference type="PANTHER" id="PTHR23150">
    <property type="entry name" value="SULFATASE MODIFYING FACTOR 1, 2"/>
    <property type="match status" value="1"/>
</dbReference>
<sequence>MKKRKSRILVLFLAVLLVSVMSCENPFLKKMLVEEEKGKTVPPIEGSFEDTGDGFIKIIPPVNGVVGTEPEYLPPELDHGELKGVFIAGRKVKLSPYKLGKTEVTYELWYEVLAWAEHKGYTFANRGREGSAGTDGAAPTEAGKKEPVTMINWYDCIIWCNAYSHKTHNADTECVYRKSKTDSTVLKDATNEAECDAVYADMSKKGYRLPTEAEWEYAARWQGRDSTNADKCGDAYLTKLWSGSGMKKPIGFEGMTLPQGETWESLRDELTRVAVYKEWYNGTDWIDQTPAVTKTATVGSKAANALGLYDMSGNVWEWCFDWLGVIEAGEVTDPEGSTAGKRRVLRGGGVYLAEGCVIGERSDDGSPYRKSDMFGFRVACRP</sequence>
<dbReference type="InterPro" id="IPR016187">
    <property type="entry name" value="CTDL_fold"/>
</dbReference>
<name>M2ALN7_TREDN</name>
<dbReference type="RefSeq" id="WP_010696026.1">
    <property type="nucleotide sequence ID" value="NZ_KB442453.1"/>
</dbReference>
<dbReference type="PROSITE" id="PS51257">
    <property type="entry name" value="PROKAR_LIPOPROTEIN"/>
    <property type="match status" value="1"/>
</dbReference>
<protein>
    <recommendedName>
        <fullName evidence="1">Sulfatase-modifying factor enzyme-like domain-containing protein</fullName>
    </recommendedName>
</protein>